<dbReference type="PRINTS" id="PR00056">
    <property type="entry name" value="HSFDOMAIN"/>
</dbReference>
<dbReference type="GO" id="GO:0003700">
    <property type="term" value="F:DNA-binding transcription factor activity"/>
    <property type="evidence" value="ECO:0007669"/>
    <property type="project" value="InterPro"/>
</dbReference>
<reference evidence="7 8" key="1">
    <citation type="journal article" date="2021" name="Sci. Rep.">
        <title>The genome of the diatom Chaetoceros tenuissimus carries an ancient integrated fragment of an extant virus.</title>
        <authorList>
            <person name="Hongo Y."/>
            <person name="Kimura K."/>
            <person name="Takaki Y."/>
            <person name="Yoshida Y."/>
            <person name="Baba S."/>
            <person name="Kobayashi G."/>
            <person name="Nagasaki K."/>
            <person name="Hano T."/>
            <person name="Tomaru Y."/>
        </authorList>
    </citation>
    <scope>NUCLEOTIDE SEQUENCE [LARGE SCALE GENOMIC DNA]</scope>
    <source>
        <strain evidence="7 8">NIES-3715</strain>
    </source>
</reference>
<evidence type="ECO:0000256" key="1">
    <source>
        <dbReference type="ARBA" id="ARBA00004123"/>
    </source>
</evidence>
<dbReference type="PANTHER" id="PTHR10015:SF206">
    <property type="entry name" value="HSF-TYPE DNA-BINDING DOMAIN-CONTAINING PROTEIN"/>
    <property type="match status" value="1"/>
</dbReference>
<dbReference type="EMBL" id="BLLK01000020">
    <property type="protein sequence ID" value="GFH44881.1"/>
    <property type="molecule type" value="Genomic_DNA"/>
</dbReference>
<evidence type="ECO:0000256" key="5">
    <source>
        <dbReference type="SAM" id="MobiDB-lite"/>
    </source>
</evidence>
<dbReference type="AlphaFoldDB" id="A0AAD3GZM9"/>
<evidence type="ECO:0000313" key="7">
    <source>
        <dbReference type="EMBL" id="GFH44881.1"/>
    </source>
</evidence>
<keyword evidence="8" id="KW-1185">Reference proteome</keyword>
<evidence type="ECO:0000256" key="4">
    <source>
        <dbReference type="RuleBase" id="RU004020"/>
    </source>
</evidence>
<dbReference type="Pfam" id="PF00447">
    <property type="entry name" value="HSF_DNA-bind"/>
    <property type="match status" value="1"/>
</dbReference>
<dbReference type="InterPro" id="IPR036390">
    <property type="entry name" value="WH_DNA-bd_sf"/>
</dbReference>
<comment type="caution">
    <text evidence="7">The sequence shown here is derived from an EMBL/GenBank/DDBJ whole genome shotgun (WGS) entry which is preliminary data.</text>
</comment>
<gene>
    <name evidence="7" type="ORF">CTEN210_01355</name>
</gene>
<evidence type="ECO:0000259" key="6">
    <source>
        <dbReference type="SMART" id="SM00415"/>
    </source>
</evidence>
<dbReference type="InterPro" id="IPR000232">
    <property type="entry name" value="HSF_DNA-bd"/>
</dbReference>
<keyword evidence="3" id="KW-0539">Nucleus</keyword>
<evidence type="ECO:0000256" key="3">
    <source>
        <dbReference type="ARBA" id="ARBA00023242"/>
    </source>
</evidence>
<accession>A0AAD3GZM9</accession>
<feature type="domain" description="HSF-type DNA-binding" evidence="6">
    <location>
        <begin position="35"/>
        <end position="131"/>
    </location>
</feature>
<comment type="subcellular location">
    <subcellularLocation>
        <location evidence="1">Nucleus</location>
    </subcellularLocation>
</comment>
<dbReference type="SMART" id="SM00415">
    <property type="entry name" value="HSF"/>
    <property type="match status" value="1"/>
</dbReference>
<protein>
    <recommendedName>
        <fullName evidence="6">HSF-type DNA-binding domain-containing protein</fullName>
    </recommendedName>
</protein>
<feature type="region of interest" description="Disordered" evidence="5">
    <location>
        <begin position="239"/>
        <end position="259"/>
    </location>
</feature>
<proteinExistence type="inferred from homology"/>
<dbReference type="GO" id="GO:0005634">
    <property type="term" value="C:nucleus"/>
    <property type="evidence" value="ECO:0007669"/>
    <property type="project" value="UniProtKB-SubCell"/>
</dbReference>
<dbReference type="InterPro" id="IPR036388">
    <property type="entry name" value="WH-like_DNA-bd_sf"/>
</dbReference>
<dbReference type="PANTHER" id="PTHR10015">
    <property type="entry name" value="HEAT SHOCK TRANSCRIPTION FACTOR"/>
    <property type="match status" value="1"/>
</dbReference>
<sequence length="330" mass="37352">MPAYDYHDYALADLKDLPVPPELESPKRKGPRGGVNFNFPRKLHNLLEEHLHNEIISWAPHGRCFTVHRPTEFVKSIAPKYFQQSKLNSFQRQLNLYGFTRILSSGPDKGGWYHECFLRGKPELCVRIVRKRVKGPCTNINPDLEPRFYTMPPLPQSPNHKDEGNSVLNFAMYEMLNKSTTSPFHPASIMSSASKQSRSSVLIRPVSRSAQSPIIENDLPLDTSSSYISSPAFYSPFASGQSFQGSKTPRRGIQETRSHISQSTICTTPSMEISIQDNGDYHSSWDDDDEFKLGLEDDLLDEAMQKLDETISPLELGLDLRNVFDTEKSA</sequence>
<organism evidence="7 8">
    <name type="scientific">Chaetoceros tenuissimus</name>
    <dbReference type="NCBI Taxonomy" id="426638"/>
    <lineage>
        <taxon>Eukaryota</taxon>
        <taxon>Sar</taxon>
        <taxon>Stramenopiles</taxon>
        <taxon>Ochrophyta</taxon>
        <taxon>Bacillariophyta</taxon>
        <taxon>Coscinodiscophyceae</taxon>
        <taxon>Chaetocerotophycidae</taxon>
        <taxon>Chaetocerotales</taxon>
        <taxon>Chaetocerotaceae</taxon>
        <taxon>Chaetoceros</taxon>
    </lineage>
</organism>
<dbReference type="Proteomes" id="UP001054902">
    <property type="component" value="Unassembled WGS sequence"/>
</dbReference>
<dbReference type="Gene3D" id="1.10.10.10">
    <property type="entry name" value="Winged helix-like DNA-binding domain superfamily/Winged helix DNA-binding domain"/>
    <property type="match status" value="1"/>
</dbReference>
<comment type="similarity">
    <text evidence="4">Belongs to the HSF family.</text>
</comment>
<dbReference type="GO" id="GO:0043565">
    <property type="term" value="F:sequence-specific DNA binding"/>
    <property type="evidence" value="ECO:0007669"/>
    <property type="project" value="InterPro"/>
</dbReference>
<dbReference type="FunFam" id="1.10.10.10:FF:000479">
    <property type="entry name" value="Predicted protein"/>
    <property type="match status" value="1"/>
</dbReference>
<dbReference type="SUPFAM" id="SSF46785">
    <property type="entry name" value="Winged helix' DNA-binding domain"/>
    <property type="match status" value="1"/>
</dbReference>
<keyword evidence="2" id="KW-0238">DNA-binding</keyword>
<name>A0AAD3GZM9_9STRA</name>
<evidence type="ECO:0000313" key="8">
    <source>
        <dbReference type="Proteomes" id="UP001054902"/>
    </source>
</evidence>
<evidence type="ECO:0000256" key="2">
    <source>
        <dbReference type="ARBA" id="ARBA00023125"/>
    </source>
</evidence>